<feature type="transmembrane region" description="Helical" evidence="1">
    <location>
        <begin position="12"/>
        <end position="33"/>
    </location>
</feature>
<feature type="transmembrane region" description="Helical" evidence="1">
    <location>
        <begin position="45"/>
        <end position="62"/>
    </location>
</feature>
<dbReference type="KEGG" id="mdn:JT25_000515"/>
<dbReference type="EMBL" id="CP014476">
    <property type="protein sequence ID" value="AMK74982.1"/>
    <property type="molecule type" value="Genomic_DNA"/>
</dbReference>
<feature type="transmembrane region" description="Helical" evidence="1">
    <location>
        <begin position="115"/>
        <end position="141"/>
    </location>
</feature>
<dbReference type="Proteomes" id="UP000030512">
    <property type="component" value="Chromosome"/>
</dbReference>
<dbReference type="RefSeq" id="WP_036275522.1">
    <property type="nucleotide sequence ID" value="NZ_CP014476.1"/>
</dbReference>
<dbReference type="Gene3D" id="3.40.720.10">
    <property type="entry name" value="Alkaline Phosphatase, subunit A"/>
    <property type="match status" value="1"/>
</dbReference>
<organism evidence="3 4">
    <name type="scientific">Methylomonas denitrificans</name>
    <dbReference type="NCBI Taxonomy" id="1538553"/>
    <lineage>
        <taxon>Bacteria</taxon>
        <taxon>Pseudomonadati</taxon>
        <taxon>Pseudomonadota</taxon>
        <taxon>Gammaproteobacteria</taxon>
        <taxon>Methylococcales</taxon>
        <taxon>Methylococcaceae</taxon>
        <taxon>Methylomonas</taxon>
    </lineage>
</organism>
<dbReference type="AlphaFoldDB" id="A0A140E3K8"/>
<keyword evidence="4" id="KW-1185">Reference proteome</keyword>
<feature type="transmembrane region" description="Helical" evidence="1">
    <location>
        <begin position="162"/>
        <end position="180"/>
    </location>
</feature>
<keyword evidence="1" id="KW-1133">Transmembrane helix</keyword>
<accession>A0A140E3K8</accession>
<dbReference type="InterPro" id="IPR017850">
    <property type="entry name" value="Alkaline_phosphatase_core_sf"/>
</dbReference>
<evidence type="ECO:0000313" key="3">
    <source>
        <dbReference type="EMBL" id="AMK74982.1"/>
    </source>
</evidence>
<keyword evidence="1" id="KW-0812">Transmembrane</keyword>
<dbReference type="InterPro" id="IPR000917">
    <property type="entry name" value="Sulfatase_N"/>
</dbReference>
<reference evidence="3 4" key="1">
    <citation type="journal article" date="2015" name="Environ. Microbiol.">
        <title>Methane oxidation coupled to nitrate reduction under hypoxia by the Gammaproteobacterium Methylomonas denitrificans, sp. nov. type strain FJG1.</title>
        <authorList>
            <person name="Kits K.D."/>
            <person name="Klotz M.G."/>
            <person name="Stein L.Y."/>
        </authorList>
    </citation>
    <scope>NUCLEOTIDE SEQUENCE [LARGE SCALE GENOMIC DNA]</scope>
    <source>
        <strain evidence="3 4">FJG1</strain>
    </source>
</reference>
<feature type="domain" description="Sulfatase N-terminal" evidence="2">
    <location>
        <begin position="232"/>
        <end position="479"/>
    </location>
</feature>
<gene>
    <name evidence="3" type="ORF">JT25_000515</name>
</gene>
<protein>
    <recommendedName>
        <fullName evidence="2">Sulfatase N-terminal domain-containing protein</fullName>
    </recommendedName>
</protein>
<dbReference type="OrthoDB" id="1376015at2"/>
<dbReference type="Pfam" id="PF00884">
    <property type="entry name" value="Sulfatase"/>
    <property type="match status" value="1"/>
</dbReference>
<proteinExistence type="predicted"/>
<evidence type="ECO:0000256" key="1">
    <source>
        <dbReference type="SAM" id="Phobius"/>
    </source>
</evidence>
<dbReference type="SUPFAM" id="SSF53649">
    <property type="entry name" value="Alkaline phosphatase-like"/>
    <property type="match status" value="1"/>
</dbReference>
<feature type="transmembrane region" description="Helical" evidence="1">
    <location>
        <begin position="69"/>
        <end position="95"/>
    </location>
</feature>
<name>A0A140E3K8_9GAMM</name>
<dbReference type="STRING" id="1538553.JT25_000515"/>
<keyword evidence="1" id="KW-0472">Membrane</keyword>
<sequence length="538" mass="59206">MLGDNRIFNRHRSAHLATGLNSFAVIYVSAALLIPNRLSSITLEAFAYLPLEALLLGLALLVPGRVGSLIRVCAAGLLATGIIFKMADIAAYQVFDRPFNPVLDSRFPADGMNLLQGTIGRIGAIVVAGLLIALLLSIFWLTNTLLRRVQTLLQSSTQISGTGLVAGLLAWGIFACAGWPQAGKPFYDLMAQHLASIRSGMADLESFNNVVDSDPYAAVPDSALFEKLKGKDVLVVFIESYGRTVLDKADYAAHIRPLLQQSSTDLAAHGLSARSAYLSSPTYGGISWLAHGTLMSGLWINSQTRYDRLVMGQRPSLNRLFRRAGWHTVAVQPAHTMAWPQGEYFGYDRIYAAQDLGYKGQTFNWITMPDQYTLSALQALERKPGTRQTLMAELALISSHAPWTPLPKLVDWDQVGDGSIFNQARAGDTPELVWQNTERIREQYRKSIEYALANIVSYAIAFGDDNLVMLVLGDHQPAPFVTGESDSHDVLVHLISRDSKVIDAVKDWHWTDGMLPANDAPVLGMDKFRERFIAAFSR</sequence>
<evidence type="ECO:0000259" key="2">
    <source>
        <dbReference type="Pfam" id="PF00884"/>
    </source>
</evidence>
<evidence type="ECO:0000313" key="4">
    <source>
        <dbReference type="Proteomes" id="UP000030512"/>
    </source>
</evidence>